<evidence type="ECO:0000313" key="1">
    <source>
        <dbReference type="EMBL" id="DAF42889.1"/>
    </source>
</evidence>
<accession>A0A8S5RWB0</accession>
<proteinExistence type="predicted"/>
<name>A0A8S5RWB0_9CAUD</name>
<dbReference type="EMBL" id="BK032497">
    <property type="protein sequence ID" value="DAF42889.1"/>
    <property type="molecule type" value="Genomic_DNA"/>
</dbReference>
<protein>
    <submittedName>
        <fullName evidence="1">Uncharacterized protein</fullName>
    </submittedName>
</protein>
<organism evidence="1">
    <name type="scientific">Siphoviridae sp. ctHip2</name>
    <dbReference type="NCBI Taxonomy" id="2827830"/>
    <lineage>
        <taxon>Viruses</taxon>
        <taxon>Duplodnaviria</taxon>
        <taxon>Heunggongvirae</taxon>
        <taxon>Uroviricota</taxon>
        <taxon>Caudoviricetes</taxon>
    </lineage>
</organism>
<reference evidence="1" key="1">
    <citation type="journal article" date="2021" name="Proc. Natl. Acad. Sci. U.S.A.">
        <title>A Catalog of Tens of Thousands of Viruses from Human Metagenomes Reveals Hidden Associations with Chronic Diseases.</title>
        <authorList>
            <person name="Tisza M.J."/>
            <person name="Buck C.B."/>
        </authorList>
    </citation>
    <scope>NUCLEOTIDE SEQUENCE</scope>
    <source>
        <strain evidence="1">CtHip2</strain>
    </source>
</reference>
<sequence>MKLFIDCYFLSNIVRKPDHIYYTNYDYMFGEFFYFDLNLCNLDNIRFNTYPYKVRVDSNDVFYIANNGLRALKFQIVEEVNILDWIEASSLKDRAKSHLKSICNGSVLQDKVLEFYDKTIITPTALLTTAQIFKLHAILSQKKYELPTRVITNGNKSYLRAYEFYGREYEFDSNHKPFFKVFEAEAALGSKRFEYIENEDSEILMSDVSSFLKLVASRKLTQNQFEYCCMYSPFLTTADKKKFVNTALRANYEIPHEGRHLFFPEIIFKHPSWVTELKTKHLDNDYARARLLLLGYKLKDYNYHHSYWATNIENTRRIFKNAVYQYIELDD</sequence>